<accession>A0A139IRA2</accession>
<organism evidence="4 5">
    <name type="scientific">Pseudocercospora musae</name>
    <dbReference type="NCBI Taxonomy" id="113226"/>
    <lineage>
        <taxon>Eukaryota</taxon>
        <taxon>Fungi</taxon>
        <taxon>Dikarya</taxon>
        <taxon>Ascomycota</taxon>
        <taxon>Pezizomycotina</taxon>
        <taxon>Dothideomycetes</taxon>
        <taxon>Dothideomycetidae</taxon>
        <taxon>Mycosphaerellales</taxon>
        <taxon>Mycosphaerellaceae</taxon>
        <taxon>Pseudocercospora</taxon>
    </lineage>
</organism>
<gene>
    <name evidence="4" type="ORF">AC579_555</name>
</gene>
<evidence type="ECO:0000313" key="4">
    <source>
        <dbReference type="EMBL" id="KXT17269.1"/>
    </source>
</evidence>
<keyword evidence="5" id="KW-1185">Reference proteome</keyword>
<dbReference type="Gene3D" id="3.90.25.10">
    <property type="entry name" value="UDP-galactose 4-epimerase, domain 1"/>
    <property type="match status" value="1"/>
</dbReference>
<reference evidence="4 5" key="1">
    <citation type="submission" date="2015-07" db="EMBL/GenBank/DDBJ databases">
        <title>Comparative genomics of the Sigatoka disease complex on banana suggests a link between parallel evolutionary changes in Pseudocercospora fijiensis and Pseudocercospora eumusae and increased virulence on the banana host.</title>
        <authorList>
            <person name="Chang T.-C."/>
            <person name="Salvucci A."/>
            <person name="Crous P.W."/>
            <person name="Stergiopoulos I."/>
        </authorList>
    </citation>
    <scope>NUCLEOTIDE SEQUENCE [LARGE SCALE GENOMIC DNA]</scope>
    <source>
        <strain evidence="4 5">CBS 116634</strain>
    </source>
</reference>
<dbReference type="EMBL" id="LFZO01000022">
    <property type="protein sequence ID" value="KXT17269.1"/>
    <property type="molecule type" value="Genomic_DNA"/>
</dbReference>
<protein>
    <recommendedName>
        <fullName evidence="3">NAD-dependent epimerase/dehydratase domain-containing protein</fullName>
    </recommendedName>
</protein>
<evidence type="ECO:0000313" key="5">
    <source>
        <dbReference type="Proteomes" id="UP000073492"/>
    </source>
</evidence>
<dbReference type="STRING" id="113226.A0A139IRA2"/>
<dbReference type="SUPFAM" id="SSF51735">
    <property type="entry name" value="NAD(P)-binding Rossmann-fold domains"/>
    <property type="match status" value="1"/>
</dbReference>
<dbReference type="GO" id="GO:0016491">
    <property type="term" value="F:oxidoreductase activity"/>
    <property type="evidence" value="ECO:0007669"/>
    <property type="project" value="InterPro"/>
</dbReference>
<dbReference type="NCBIfam" id="NF043036">
    <property type="entry name" value="ErythonDh"/>
    <property type="match status" value="1"/>
</dbReference>
<evidence type="ECO:0000259" key="3">
    <source>
        <dbReference type="Pfam" id="PF01370"/>
    </source>
</evidence>
<dbReference type="InterPro" id="IPR001509">
    <property type="entry name" value="Epimerase_deHydtase"/>
</dbReference>
<evidence type="ECO:0000256" key="2">
    <source>
        <dbReference type="ARBA" id="ARBA00023277"/>
    </source>
</evidence>
<dbReference type="PANTHER" id="PTHR43103">
    <property type="entry name" value="NUCLEOSIDE-DIPHOSPHATE-SUGAR EPIMERASE"/>
    <property type="match status" value="1"/>
</dbReference>
<comment type="caution">
    <text evidence="4">The sequence shown here is derived from an EMBL/GenBank/DDBJ whole genome shotgun (WGS) entry which is preliminary data.</text>
</comment>
<dbReference type="InterPro" id="IPR050005">
    <property type="entry name" value="DenD"/>
</dbReference>
<dbReference type="OrthoDB" id="16464at2759"/>
<dbReference type="CDD" id="cd05238">
    <property type="entry name" value="Gne_like_SDR_e"/>
    <property type="match status" value="1"/>
</dbReference>
<dbReference type="Gene3D" id="3.40.50.720">
    <property type="entry name" value="NAD(P)-binding Rossmann-like Domain"/>
    <property type="match status" value="1"/>
</dbReference>
<dbReference type="Proteomes" id="UP000073492">
    <property type="component" value="Unassembled WGS sequence"/>
</dbReference>
<sequence length="330" mass="36078">MGSIQESRANILITGAGGFIGQALAAALLNDQSIQKITLTDVSTPKTPTNVHTASSLDVESFAADLTSPQTCEQVIKPDLTHIYLLHGIMSGQAEADLELGLRVNIDSMRYITDVIRKQQRAIPIRIIFPSSLAVFGPAQDGEVVTEKTMPSPQSSYGAEKSIVETLLNDFSRRGLLDARIVRLPTIIVRPGRPTGAASSFFSGIIREPLNGEAGVLPVRRDLKAWVCSARTVIRNLVAAKDIPEERFKGESRVVNLPGKTVTVQQMLDGLRDVGGQKSIDLVKEDYDEKVAKIVGSWPADFDTTRAKKLGFQNDVPLEQAFRDYVEDYM</sequence>
<dbReference type="Pfam" id="PF01370">
    <property type="entry name" value="Epimerase"/>
    <property type="match status" value="1"/>
</dbReference>
<feature type="domain" description="NAD-dependent epimerase/dehydratase" evidence="3">
    <location>
        <begin position="11"/>
        <end position="242"/>
    </location>
</feature>
<dbReference type="AlphaFoldDB" id="A0A139IRA2"/>
<dbReference type="InterPro" id="IPR036291">
    <property type="entry name" value="NAD(P)-bd_dom_sf"/>
</dbReference>
<name>A0A139IRA2_9PEZI</name>
<evidence type="ECO:0000256" key="1">
    <source>
        <dbReference type="ARBA" id="ARBA00022857"/>
    </source>
</evidence>
<dbReference type="PANTHER" id="PTHR43103:SF3">
    <property type="entry name" value="ADP-L-GLYCERO-D-MANNO-HEPTOSE-6-EPIMERASE"/>
    <property type="match status" value="1"/>
</dbReference>
<keyword evidence="2" id="KW-0119">Carbohydrate metabolism</keyword>
<proteinExistence type="predicted"/>
<keyword evidence="1" id="KW-0521">NADP</keyword>